<organism evidence="4 5">
    <name type="scientific">Leeia aquatica</name>
    <dbReference type="NCBI Taxonomy" id="2725557"/>
    <lineage>
        <taxon>Bacteria</taxon>
        <taxon>Pseudomonadati</taxon>
        <taxon>Pseudomonadota</taxon>
        <taxon>Betaproteobacteria</taxon>
        <taxon>Neisseriales</taxon>
        <taxon>Leeiaceae</taxon>
        <taxon>Leeia</taxon>
    </lineage>
</organism>
<dbReference type="InterPro" id="IPR001638">
    <property type="entry name" value="Solute-binding_3/MltF_N"/>
</dbReference>
<evidence type="ECO:0000256" key="1">
    <source>
        <dbReference type="ARBA" id="ARBA00022729"/>
    </source>
</evidence>
<dbReference type="Gene3D" id="3.40.190.10">
    <property type="entry name" value="Periplasmic binding protein-like II"/>
    <property type="match status" value="2"/>
</dbReference>
<keyword evidence="1 2" id="KW-0732">Signal</keyword>
<evidence type="ECO:0000313" key="5">
    <source>
        <dbReference type="Proteomes" id="UP000587991"/>
    </source>
</evidence>
<sequence>MRRIIQSMSLAVLLLLALQASAQTLRVAGAQFPRIFEQQGAGVFQGMGVELVQELAQRLGYDVQFELYPWPRALHLVESGQADVLVGLYKTAEQEDRFLFAETPFYQDEMVFYARKGSFNWDGNISMLHRRKIGVVAGWVHTTPFDAIKGSLNLSTVENVETGLRMLEFGRIDLLAADARNAEPFLNRGPWSRRPVALKPSLGTQVGYLAFPRKPRFEALRSDMDRVFQQLQANGTLKRLALKWSVALP</sequence>
<accession>A0A847S698</accession>
<dbReference type="SMART" id="SM00062">
    <property type="entry name" value="PBPb"/>
    <property type="match status" value="1"/>
</dbReference>
<name>A0A847S698_9NEIS</name>
<evidence type="ECO:0000259" key="3">
    <source>
        <dbReference type="SMART" id="SM00062"/>
    </source>
</evidence>
<dbReference type="Pfam" id="PF00497">
    <property type="entry name" value="SBP_bac_3"/>
    <property type="match status" value="1"/>
</dbReference>
<keyword evidence="5" id="KW-1185">Reference proteome</keyword>
<evidence type="ECO:0000313" key="4">
    <source>
        <dbReference type="EMBL" id="NLR74335.1"/>
    </source>
</evidence>
<dbReference type="Proteomes" id="UP000587991">
    <property type="component" value="Unassembled WGS sequence"/>
</dbReference>
<dbReference type="EMBL" id="JABAIM010000001">
    <property type="protein sequence ID" value="NLR74335.1"/>
    <property type="molecule type" value="Genomic_DNA"/>
</dbReference>
<dbReference type="PANTHER" id="PTHR35936">
    <property type="entry name" value="MEMBRANE-BOUND LYTIC MUREIN TRANSGLYCOSYLASE F"/>
    <property type="match status" value="1"/>
</dbReference>
<dbReference type="SUPFAM" id="SSF53850">
    <property type="entry name" value="Periplasmic binding protein-like II"/>
    <property type="match status" value="1"/>
</dbReference>
<gene>
    <name evidence="4" type="ORF">HF682_04100</name>
</gene>
<protein>
    <submittedName>
        <fullName evidence="4">Amino acid ABC transporter substrate-binding protein</fullName>
    </submittedName>
</protein>
<feature type="domain" description="Solute-binding protein family 3/N-terminal" evidence="3">
    <location>
        <begin position="24"/>
        <end position="248"/>
    </location>
</feature>
<feature type="signal peptide" evidence="2">
    <location>
        <begin position="1"/>
        <end position="22"/>
    </location>
</feature>
<dbReference type="AlphaFoldDB" id="A0A847S698"/>
<proteinExistence type="predicted"/>
<dbReference type="PANTHER" id="PTHR35936:SF25">
    <property type="entry name" value="ABC TRANSPORTER SUBSTRATE-BINDING PROTEIN"/>
    <property type="match status" value="1"/>
</dbReference>
<reference evidence="4 5" key="1">
    <citation type="submission" date="2020-04" db="EMBL/GenBank/DDBJ databases">
        <title>Draft genome of Leeia sp. IMCC25680.</title>
        <authorList>
            <person name="Song J."/>
            <person name="Cho J.-C."/>
        </authorList>
    </citation>
    <scope>NUCLEOTIDE SEQUENCE [LARGE SCALE GENOMIC DNA]</scope>
    <source>
        <strain evidence="4 5">IMCC25680</strain>
    </source>
</reference>
<dbReference type="RefSeq" id="WP_168875957.1">
    <property type="nucleotide sequence ID" value="NZ_JABAIM010000001.1"/>
</dbReference>
<evidence type="ECO:0000256" key="2">
    <source>
        <dbReference type="SAM" id="SignalP"/>
    </source>
</evidence>
<feature type="chain" id="PRO_5032917569" evidence="2">
    <location>
        <begin position="23"/>
        <end position="249"/>
    </location>
</feature>
<comment type="caution">
    <text evidence="4">The sequence shown here is derived from an EMBL/GenBank/DDBJ whole genome shotgun (WGS) entry which is preliminary data.</text>
</comment>